<dbReference type="Proteomes" id="UP000018419">
    <property type="component" value="Unassembled WGS sequence"/>
</dbReference>
<keyword evidence="3" id="KW-0281">Fimbrium</keyword>
<dbReference type="InterPro" id="IPR001082">
    <property type="entry name" value="Pilin"/>
</dbReference>
<dbReference type="Pfam" id="PF07963">
    <property type="entry name" value="N_methyl"/>
    <property type="match status" value="1"/>
</dbReference>
<sequence length="173" mass="17751">MNTQKGFTLIELMIVVAIIGILAAVAIPAYQNYTVRAKVTEMVTAGSAAKAEISEGFQSGGIVGMNGAVSSIKASTVNSKYVKSVDATADTGVITVTSTKDGSLPTEAQEKTITLVPYIDVKGKATPLTNKTVSNGESLQWACVSAGTATATGRGLTVKAASMPAKYVPSECK</sequence>
<reference evidence="5 6" key="1">
    <citation type="submission" date="2009-07" db="EMBL/GenBank/DDBJ databases">
        <authorList>
            <person name="Madupu R."/>
            <person name="Durkin A.S."/>
            <person name="Torralba M."/>
            <person name="Methe B."/>
            <person name="Sutton G.G."/>
            <person name="Strausberg R.L."/>
            <person name="Nelson K.E."/>
        </authorList>
    </citation>
    <scope>NUCLEOTIDE SEQUENCE [LARGE SCALE GENOMIC DNA]</scope>
    <source>
        <strain evidence="5 6">SK82</strain>
    </source>
</reference>
<gene>
    <name evidence="5" type="primary">pilA</name>
    <name evidence="5" type="ORF">ACIRA0001_2010</name>
</gene>
<dbReference type="SUPFAM" id="SSF54523">
    <property type="entry name" value="Pili subunits"/>
    <property type="match status" value="1"/>
</dbReference>
<dbReference type="EMBL" id="ACVR01000061">
    <property type="protein sequence ID" value="EET81883.1"/>
    <property type="molecule type" value="Genomic_DNA"/>
</dbReference>
<dbReference type="PANTHER" id="PTHR30093">
    <property type="entry name" value="GENERAL SECRETION PATHWAY PROTEIN G"/>
    <property type="match status" value="1"/>
</dbReference>
<keyword evidence="6" id="KW-1185">Reference proteome</keyword>
<dbReference type="PROSITE" id="PS00409">
    <property type="entry name" value="PROKAR_NTER_METHYL"/>
    <property type="match status" value="1"/>
</dbReference>
<protein>
    <submittedName>
        <fullName evidence="5">Fimbrial protein</fullName>
    </submittedName>
</protein>
<accession>A0ABM9YLX4</accession>
<evidence type="ECO:0000256" key="1">
    <source>
        <dbReference type="ARBA" id="ARBA00005233"/>
    </source>
</evidence>
<keyword evidence="4" id="KW-1133">Transmembrane helix</keyword>
<keyword evidence="4" id="KW-0472">Membrane</keyword>
<dbReference type="InterPro" id="IPR045584">
    <property type="entry name" value="Pilin-like"/>
</dbReference>
<evidence type="ECO:0000256" key="3">
    <source>
        <dbReference type="RuleBase" id="RU000389"/>
    </source>
</evidence>
<evidence type="ECO:0000256" key="4">
    <source>
        <dbReference type="SAM" id="Phobius"/>
    </source>
</evidence>
<name>A0ABM9YLX4_ACIRA</name>
<dbReference type="PANTHER" id="PTHR30093:SF34">
    <property type="entry name" value="PREPILIN PEPTIDASE-DEPENDENT PROTEIN D"/>
    <property type="match status" value="1"/>
</dbReference>
<keyword evidence="4" id="KW-0812">Transmembrane</keyword>
<keyword evidence="2" id="KW-0488">Methylation</keyword>
<dbReference type="NCBIfam" id="TIGR02532">
    <property type="entry name" value="IV_pilin_GFxxxE"/>
    <property type="match status" value="1"/>
</dbReference>
<evidence type="ECO:0000313" key="6">
    <source>
        <dbReference type="Proteomes" id="UP000018419"/>
    </source>
</evidence>
<feature type="transmembrane region" description="Helical" evidence="4">
    <location>
        <begin position="12"/>
        <end position="30"/>
    </location>
</feature>
<organism evidence="5 6">
    <name type="scientific">Acinetobacter radioresistens SK82</name>
    <dbReference type="NCBI Taxonomy" id="596318"/>
    <lineage>
        <taxon>Bacteria</taxon>
        <taxon>Pseudomonadati</taxon>
        <taxon>Pseudomonadota</taxon>
        <taxon>Gammaproteobacteria</taxon>
        <taxon>Moraxellales</taxon>
        <taxon>Moraxellaceae</taxon>
        <taxon>Acinetobacter</taxon>
    </lineage>
</organism>
<comment type="caution">
    <text evidence="5">The sequence shown here is derived from an EMBL/GenBank/DDBJ whole genome shotgun (WGS) entry which is preliminary data.</text>
</comment>
<evidence type="ECO:0000313" key="5">
    <source>
        <dbReference type="EMBL" id="EET81883.1"/>
    </source>
</evidence>
<proteinExistence type="inferred from homology"/>
<comment type="similarity">
    <text evidence="1 3">Belongs to the N-Me-Phe pilin family.</text>
</comment>
<dbReference type="InterPro" id="IPR012902">
    <property type="entry name" value="N_methyl_site"/>
</dbReference>
<evidence type="ECO:0000256" key="2">
    <source>
        <dbReference type="ARBA" id="ARBA00022481"/>
    </source>
</evidence>
<dbReference type="Gene3D" id="3.30.700.10">
    <property type="entry name" value="Glycoprotein, Type 4 Pilin"/>
    <property type="match status" value="1"/>
</dbReference>
<dbReference type="Pfam" id="PF00114">
    <property type="entry name" value="Pilin"/>
    <property type="match status" value="1"/>
</dbReference>
<dbReference type="RefSeq" id="WP_005405246.1">
    <property type="nucleotide sequence ID" value="NZ_ACVR01000061.1"/>
</dbReference>